<keyword evidence="2" id="KW-1133">Transmembrane helix</keyword>
<evidence type="ECO:0008006" key="5">
    <source>
        <dbReference type="Google" id="ProtNLM"/>
    </source>
</evidence>
<proteinExistence type="predicted"/>
<dbReference type="AlphaFoldDB" id="A0AAV0Q149"/>
<feature type="compositionally biased region" description="Polar residues" evidence="1">
    <location>
        <begin position="489"/>
        <end position="501"/>
    </location>
</feature>
<evidence type="ECO:0000256" key="2">
    <source>
        <dbReference type="SAM" id="Phobius"/>
    </source>
</evidence>
<name>A0AAV0Q149_9ROSI</name>
<dbReference type="Gene3D" id="2.40.50.140">
    <property type="entry name" value="Nucleic acid-binding proteins"/>
    <property type="match status" value="3"/>
</dbReference>
<feature type="transmembrane region" description="Helical" evidence="2">
    <location>
        <begin position="717"/>
        <end position="739"/>
    </location>
</feature>
<dbReference type="Proteomes" id="UP001154282">
    <property type="component" value="Unassembled WGS sequence"/>
</dbReference>
<feature type="region of interest" description="Disordered" evidence="1">
    <location>
        <begin position="467"/>
        <end position="501"/>
    </location>
</feature>
<feature type="transmembrane region" description="Helical" evidence="2">
    <location>
        <begin position="228"/>
        <end position="251"/>
    </location>
</feature>
<keyword evidence="2" id="KW-0472">Membrane</keyword>
<gene>
    <name evidence="3" type="ORF">LITE_LOCUS40650</name>
</gene>
<evidence type="ECO:0000313" key="4">
    <source>
        <dbReference type="Proteomes" id="UP001154282"/>
    </source>
</evidence>
<dbReference type="SUPFAM" id="SSF50249">
    <property type="entry name" value="Nucleic acid-binding proteins"/>
    <property type="match status" value="3"/>
</dbReference>
<evidence type="ECO:0000256" key="1">
    <source>
        <dbReference type="SAM" id="MobiDB-lite"/>
    </source>
</evidence>
<dbReference type="CDD" id="cd04480">
    <property type="entry name" value="RPA1_DBD_A_like"/>
    <property type="match status" value="1"/>
</dbReference>
<dbReference type="PANTHER" id="PTHR47165">
    <property type="entry name" value="OS03G0429900 PROTEIN"/>
    <property type="match status" value="1"/>
</dbReference>
<organism evidence="3 4">
    <name type="scientific">Linum tenue</name>
    <dbReference type="NCBI Taxonomy" id="586396"/>
    <lineage>
        <taxon>Eukaryota</taxon>
        <taxon>Viridiplantae</taxon>
        <taxon>Streptophyta</taxon>
        <taxon>Embryophyta</taxon>
        <taxon>Tracheophyta</taxon>
        <taxon>Spermatophyta</taxon>
        <taxon>Magnoliopsida</taxon>
        <taxon>eudicotyledons</taxon>
        <taxon>Gunneridae</taxon>
        <taxon>Pentapetalae</taxon>
        <taxon>rosids</taxon>
        <taxon>fabids</taxon>
        <taxon>Malpighiales</taxon>
        <taxon>Linaceae</taxon>
        <taxon>Linum</taxon>
    </lineage>
</organism>
<comment type="caution">
    <text evidence="3">The sequence shown here is derived from an EMBL/GenBank/DDBJ whole genome shotgun (WGS) entry which is preliminary data.</text>
</comment>
<keyword evidence="4" id="KW-1185">Reference proteome</keyword>
<dbReference type="EMBL" id="CAMGYJ010000009">
    <property type="protein sequence ID" value="CAI0476111.1"/>
    <property type="molecule type" value="Genomic_DNA"/>
</dbReference>
<dbReference type="PANTHER" id="PTHR47165:SF4">
    <property type="entry name" value="OS03G0429900 PROTEIN"/>
    <property type="match status" value="1"/>
</dbReference>
<sequence>MVTHKLLFQLTEKDGLHTLLKLRLVHAWGSYGLKNPSYIFNYCTLWNDEEGTLIQGIAPAKLAQHFAPLLQIGNVYMISGVVVQPPSPTYRPCSHNLCIVLSYDTQITDVTASESTFWNDAFEFVSFASLHSRIRSTVFLTDVVGAVVSVTGISHGFTSFGSAIRREVVIQNESHLLLDITLWGEIARAVDGEELAHLGRSGPVVLGFGSLRVTGATKGNVFMPARGIAFLQTLLANSLLLFAFLIVLGRFSLYSTPGTRILLDPLSEMTHVIQSTFFAARNSVQYYPPRFPTPEDAVAFEADRTKTLEQLLALCDTLQPDSTRYHCSGQVVAIDSSSQWYYLGCGFCSKAAKPYIRPDLWCEEHRRLEPQQTQNCYRVRMTVVDDTSSAVFVLLGKAADALVGTTAPELSARFPFQRGHLPPDLLALENRTLEFDVQLPKTEYLARGQYEFSVLAVQEPEQVAPALPRLPPPSPQAKIVGSPLPSATRHGSFSSQDPASSSVHPIAPARFGASFVSDPSVASSPVMYARPRATANLSSPPLYPPHGTLDTSSEQEALELESAQLNLSPAKKKATPKKVPLKSLQINRAHWMPLLNKSQFNLSLLGLIFLQQKKKAAPEKVPLRSLQIRRGHCLKIHSINLLLMKNPFFVLNGEAVLPFPITRQFLMSLLKLRRLSSCLRSLNIADLFHTGIILLDLQMSLYLNIVISLMTLPCLRIVWTLRLLLLCSLLVFPLHLVCLRTPFKKLMLRSDQKEPEHRPGEQQSLPCRLPQTKKELLPLLAKKNLRSSCLLPEPLEW</sequence>
<reference evidence="3" key="1">
    <citation type="submission" date="2022-08" db="EMBL/GenBank/DDBJ databases">
        <authorList>
            <person name="Gutierrez-Valencia J."/>
        </authorList>
    </citation>
    <scope>NUCLEOTIDE SEQUENCE</scope>
</reference>
<evidence type="ECO:0000313" key="3">
    <source>
        <dbReference type="EMBL" id="CAI0476111.1"/>
    </source>
</evidence>
<dbReference type="InterPro" id="IPR012340">
    <property type="entry name" value="NA-bd_OB-fold"/>
</dbReference>
<accession>A0AAV0Q149</accession>
<keyword evidence="2" id="KW-0812">Transmembrane</keyword>
<protein>
    <recommendedName>
        <fullName evidence="5">Replication protein A OB domain-containing protein</fullName>
    </recommendedName>
</protein>